<organism evidence="3 4">
    <name type="scientific">Wallemia mellicola (strain ATCC MYA-4683 / CBS 633.66)</name>
    <name type="common">Wallemia sebi (CBS 633.66)</name>
    <dbReference type="NCBI Taxonomy" id="671144"/>
    <lineage>
        <taxon>Eukaryota</taxon>
        <taxon>Fungi</taxon>
        <taxon>Dikarya</taxon>
        <taxon>Basidiomycota</taxon>
        <taxon>Wallemiomycotina</taxon>
        <taxon>Wallemiomycetes</taxon>
        <taxon>Wallemiales</taxon>
        <taxon>Wallemiaceae</taxon>
        <taxon>Wallemia</taxon>
    </lineage>
</organism>
<dbReference type="PANTHER" id="PTHR28094">
    <property type="entry name" value="MEIOTICALLY UP-REGULATED GENE 113 PROTEIN"/>
    <property type="match status" value="1"/>
</dbReference>
<proteinExistence type="predicted"/>
<feature type="domain" description="Bacteriophage T5 Orf172 DNA-binding" evidence="2">
    <location>
        <begin position="201"/>
        <end position="312"/>
    </location>
</feature>
<evidence type="ECO:0000256" key="1">
    <source>
        <dbReference type="SAM" id="MobiDB-lite"/>
    </source>
</evidence>
<accession>I4YCI8</accession>
<evidence type="ECO:0000259" key="2">
    <source>
        <dbReference type="Pfam" id="PF10544"/>
    </source>
</evidence>
<feature type="region of interest" description="Disordered" evidence="1">
    <location>
        <begin position="1"/>
        <end position="126"/>
    </location>
</feature>
<dbReference type="HOGENOM" id="CLU_070892_0_0_1"/>
<feature type="compositionally biased region" description="Pro residues" evidence="1">
    <location>
        <begin position="26"/>
        <end position="38"/>
    </location>
</feature>
<name>I4YCI8_WALMC</name>
<dbReference type="InParanoid" id="I4YCI8"/>
<gene>
    <name evidence="3" type="ORF">WALSEDRAFT_68934</name>
</gene>
<dbReference type="GeneID" id="18475493"/>
<dbReference type="InterPro" id="IPR053006">
    <property type="entry name" value="Meiosis_regulatory"/>
</dbReference>
<dbReference type="EMBL" id="JH668231">
    <property type="protein sequence ID" value="EIM21680.1"/>
    <property type="molecule type" value="Genomic_DNA"/>
</dbReference>
<evidence type="ECO:0000313" key="3">
    <source>
        <dbReference type="EMBL" id="EIM21680.1"/>
    </source>
</evidence>
<dbReference type="Proteomes" id="UP000005242">
    <property type="component" value="Unassembled WGS sequence"/>
</dbReference>
<evidence type="ECO:0000313" key="4">
    <source>
        <dbReference type="Proteomes" id="UP000005242"/>
    </source>
</evidence>
<dbReference type="STRING" id="671144.I4YCI8"/>
<protein>
    <submittedName>
        <fullName evidence="3">DUF1766-domain-containing protein</fullName>
    </submittedName>
</protein>
<dbReference type="OMA" id="YKGREWD"/>
<dbReference type="eggNOG" id="ENOG502QWMU">
    <property type="taxonomic scope" value="Eukaryota"/>
</dbReference>
<keyword evidence="4" id="KW-1185">Reference proteome</keyword>
<dbReference type="KEGG" id="wse:WALSEDRAFT_68934"/>
<dbReference type="PANTHER" id="PTHR28094:SF1">
    <property type="entry name" value="MEIOTICALLY UP-REGULATED GENE 113 PROTEIN"/>
    <property type="match status" value="1"/>
</dbReference>
<dbReference type="AlphaFoldDB" id="I4YCI8"/>
<sequence>MRKPYNIDDSFVDNFGRIHLDDKPLPRTPPAPPLPPRPSKSVYTSSKPNSAFDKPQISFPTPYYRGEPIKAPEQQISTPKAKARHSEGSLVIQSTKTPPHSPAKPNGFPTSPSEKPHSEQCHGITKQAKRCTRRVKSMNSETLPRFCHQHSKDILAQKGYYNTRGDWIAFEDWIPRHLSSYTQIQLRVLMEKPISATDAPGYIYVYTLSGSTTVTHVEYKIGRTNNINRRLDSWSKQCNRELVLRQHFPTSVAPSSRLLTTFAVDPKIQCVYVNRLERLIHLELSEYNDIEQQICKECGCKHKEIFRLRRMQTRQGTEFEGLIRPMIEKWNAYVARCC</sequence>
<dbReference type="OrthoDB" id="2417614at2759"/>
<dbReference type="Pfam" id="PF10544">
    <property type="entry name" value="T5orf172"/>
    <property type="match status" value="1"/>
</dbReference>
<reference evidence="3 4" key="1">
    <citation type="journal article" date="2012" name="Fungal Genet. Biol.">
        <title>The genome of the xerotolerant mold Wallemia sebi reveals adaptations to osmotic stress and suggests cryptic sexual reproduction.</title>
        <authorList>
            <person name="Padamsee M."/>
            <person name="Kumar T.K.A."/>
            <person name="Riley R."/>
            <person name="Binder M."/>
            <person name="Boyd A."/>
            <person name="Calvo A.M."/>
            <person name="Furukawa K."/>
            <person name="Hesse C."/>
            <person name="Hohmann S."/>
            <person name="James T.Y."/>
            <person name="LaButti K."/>
            <person name="Lapidus A."/>
            <person name="Lindquist E."/>
            <person name="Lucas S."/>
            <person name="Miller K."/>
            <person name="Shantappa S."/>
            <person name="Grigoriev I.V."/>
            <person name="Hibbett D.S."/>
            <person name="McLaughlin D.J."/>
            <person name="Spatafora J.W."/>
            <person name="Aime M.C."/>
        </authorList>
    </citation>
    <scope>NUCLEOTIDE SEQUENCE [LARGE SCALE GENOMIC DNA]</scope>
    <source>
        <strain evidence="4">ATCC MYA-4683 / CBS 633.66</strain>
    </source>
</reference>
<feature type="compositionally biased region" description="Basic and acidic residues" evidence="1">
    <location>
        <begin position="16"/>
        <end position="25"/>
    </location>
</feature>
<dbReference type="RefSeq" id="XP_006958367.1">
    <property type="nucleotide sequence ID" value="XM_006958305.1"/>
</dbReference>
<dbReference type="InterPro" id="IPR018306">
    <property type="entry name" value="Phage_T5_Orf172_DNA-bd"/>
</dbReference>